<dbReference type="EMBL" id="LT629692">
    <property type="protein sequence ID" value="SDH27619.1"/>
    <property type="molecule type" value="Genomic_DNA"/>
</dbReference>
<evidence type="ECO:0008006" key="5">
    <source>
        <dbReference type="Google" id="ProtNLM"/>
    </source>
</evidence>
<keyword evidence="2" id="KW-0472">Membrane</keyword>
<dbReference type="STRING" id="370764.SAMN04489810_2577"/>
<dbReference type="Proteomes" id="UP000199009">
    <property type="component" value="Chromosome I"/>
</dbReference>
<proteinExistence type="predicted"/>
<protein>
    <recommendedName>
        <fullName evidence="5">Dioxygenase</fullName>
    </recommendedName>
</protein>
<dbReference type="AlphaFoldDB" id="A0A1G8B305"/>
<reference evidence="3 4" key="1">
    <citation type="submission" date="2016-10" db="EMBL/GenBank/DDBJ databases">
        <authorList>
            <person name="de Groot N.N."/>
        </authorList>
    </citation>
    <scope>NUCLEOTIDE SEQUENCE [LARGE SCALE GENOMIC DNA]</scope>
    <source>
        <strain evidence="3 4">DSM 23142</strain>
    </source>
</reference>
<feature type="region of interest" description="Disordered" evidence="1">
    <location>
        <begin position="62"/>
        <end position="99"/>
    </location>
</feature>
<name>A0A1G8B305_9MICO</name>
<sequence length="99" mass="10093">MASGGKQRDTAQARERARVYQARQAFHDGVARRRTRDNLIAGIGGGLLILAVIGGQTAYFLAGPGAPAPSPTSSVSPAPTSTPVPTETPAPSPTPTATQ</sequence>
<feature type="compositionally biased region" description="Pro residues" evidence="1">
    <location>
        <begin position="80"/>
        <end position="99"/>
    </location>
</feature>
<dbReference type="OrthoDB" id="5084201at2"/>
<evidence type="ECO:0000256" key="1">
    <source>
        <dbReference type="SAM" id="MobiDB-lite"/>
    </source>
</evidence>
<keyword evidence="2" id="KW-0812">Transmembrane</keyword>
<evidence type="ECO:0000256" key="2">
    <source>
        <dbReference type="SAM" id="Phobius"/>
    </source>
</evidence>
<organism evidence="3 4">
    <name type="scientific">Microbacterium pygmaeum</name>
    <dbReference type="NCBI Taxonomy" id="370764"/>
    <lineage>
        <taxon>Bacteria</taxon>
        <taxon>Bacillati</taxon>
        <taxon>Actinomycetota</taxon>
        <taxon>Actinomycetes</taxon>
        <taxon>Micrococcales</taxon>
        <taxon>Microbacteriaceae</taxon>
        <taxon>Microbacterium</taxon>
    </lineage>
</organism>
<keyword evidence="4" id="KW-1185">Reference proteome</keyword>
<accession>A0A1G8B305</accession>
<feature type="transmembrane region" description="Helical" evidence="2">
    <location>
        <begin position="39"/>
        <end position="62"/>
    </location>
</feature>
<dbReference type="RefSeq" id="WP_091490875.1">
    <property type="nucleotide sequence ID" value="NZ_LT629692.1"/>
</dbReference>
<evidence type="ECO:0000313" key="3">
    <source>
        <dbReference type="EMBL" id="SDH27619.1"/>
    </source>
</evidence>
<keyword evidence="2" id="KW-1133">Transmembrane helix</keyword>
<gene>
    <name evidence="3" type="ORF">SAMN04489810_2577</name>
</gene>
<evidence type="ECO:0000313" key="4">
    <source>
        <dbReference type="Proteomes" id="UP000199009"/>
    </source>
</evidence>